<proteinExistence type="inferred from homology"/>
<dbReference type="InterPro" id="IPR045093">
    <property type="entry name" value="Cullin"/>
</dbReference>
<dbReference type="SUPFAM" id="SSF74788">
    <property type="entry name" value="Cullin repeat-like"/>
    <property type="match status" value="1"/>
</dbReference>
<feature type="domain" description="Cullin N-terminal" evidence="4">
    <location>
        <begin position="5"/>
        <end position="259"/>
    </location>
</feature>
<dbReference type="GO" id="GO:0006511">
    <property type="term" value="P:ubiquitin-dependent protein catabolic process"/>
    <property type="evidence" value="ECO:0007669"/>
    <property type="project" value="InterPro"/>
</dbReference>
<dbReference type="InterPro" id="IPR001373">
    <property type="entry name" value="Cullin_N"/>
</dbReference>
<protein>
    <submittedName>
        <fullName evidence="5">Cullin domain-containing protein</fullName>
    </submittedName>
</protein>
<dbReference type="AlphaFoldDB" id="A0A183EC14"/>
<dbReference type="FunFam" id="1.20.1310.10:FF:000011">
    <property type="entry name" value="Cullin 1"/>
    <property type="match status" value="1"/>
</dbReference>
<dbReference type="InterPro" id="IPR016159">
    <property type="entry name" value="Cullin_repeat-like_dom_sf"/>
</dbReference>
<comment type="similarity">
    <text evidence="2">Belongs to the cullin family.</text>
</comment>
<keyword evidence="3" id="KW-0833">Ubl conjugation pathway</keyword>
<accession>A0A183EC14</accession>
<evidence type="ECO:0000313" key="5">
    <source>
        <dbReference type="WBParaSite" id="GPUH_0001853001-mRNA-1"/>
    </source>
</evidence>
<evidence type="ECO:0000256" key="2">
    <source>
        <dbReference type="ARBA" id="ARBA00006019"/>
    </source>
</evidence>
<evidence type="ECO:0000256" key="1">
    <source>
        <dbReference type="ARBA" id="ARBA00004906"/>
    </source>
</evidence>
<evidence type="ECO:0000259" key="4">
    <source>
        <dbReference type="Pfam" id="PF00888"/>
    </source>
</evidence>
<evidence type="ECO:0000256" key="3">
    <source>
        <dbReference type="ARBA" id="ARBA00022786"/>
    </source>
</evidence>
<sequence>LCGEGILDFYTTEWDSYRFSSKVVGGIFSYLNRHWIKRELDEGNDDIYEVYVLAIVTWKEHLFVHLRSNITAAMLMLIERERNSEKINRKLISGVIQSYVELGVNETDTSTTASSSPAVPQVDRLPKLRVYREHFEKHFIAETESYYATEAADFIATNPVTEYMKKVEIRLKEEKERCDLYLHESTQELLAKTLEKVLISKQLELFQNEFGNLLESNKDSDLERMYMLCDRVENGLDELRLALQRHIARQGEMALDKIVDVAINVSSLIIFHDFVISFFKKLRGILISY</sequence>
<reference evidence="5" key="1">
    <citation type="submission" date="2016-06" db="UniProtKB">
        <authorList>
            <consortium name="WormBaseParasite"/>
        </authorList>
    </citation>
    <scope>IDENTIFICATION</scope>
</reference>
<dbReference type="Pfam" id="PF00888">
    <property type="entry name" value="Cullin"/>
    <property type="match status" value="1"/>
</dbReference>
<dbReference type="PANTHER" id="PTHR11932">
    <property type="entry name" value="CULLIN"/>
    <property type="match status" value="1"/>
</dbReference>
<name>A0A183EC14_9BILA</name>
<comment type="pathway">
    <text evidence="1">Protein modification; protein ubiquitination.</text>
</comment>
<dbReference type="GO" id="GO:0031625">
    <property type="term" value="F:ubiquitin protein ligase binding"/>
    <property type="evidence" value="ECO:0007669"/>
    <property type="project" value="InterPro"/>
</dbReference>
<dbReference type="WBParaSite" id="GPUH_0001853001-mRNA-1">
    <property type="protein sequence ID" value="GPUH_0001853001-mRNA-1"/>
    <property type="gene ID" value="GPUH_0001853001"/>
</dbReference>
<dbReference type="Gene3D" id="1.20.1310.10">
    <property type="entry name" value="Cullin Repeats"/>
    <property type="match status" value="2"/>
</dbReference>
<organism evidence="5">
    <name type="scientific">Gongylonema pulchrum</name>
    <dbReference type="NCBI Taxonomy" id="637853"/>
    <lineage>
        <taxon>Eukaryota</taxon>
        <taxon>Metazoa</taxon>
        <taxon>Ecdysozoa</taxon>
        <taxon>Nematoda</taxon>
        <taxon>Chromadorea</taxon>
        <taxon>Rhabditida</taxon>
        <taxon>Spirurina</taxon>
        <taxon>Spiruromorpha</taxon>
        <taxon>Spiruroidea</taxon>
        <taxon>Gongylonematidae</taxon>
        <taxon>Gongylonema</taxon>
    </lineage>
</organism>